<dbReference type="PROSITE" id="PS50294">
    <property type="entry name" value="WD_REPEATS_REGION"/>
    <property type="match status" value="1"/>
</dbReference>
<evidence type="ECO:0000313" key="6">
    <source>
        <dbReference type="EMBL" id="CAK8691169.1"/>
    </source>
</evidence>
<dbReference type="SUPFAM" id="SSF50978">
    <property type="entry name" value="WD40 repeat-like"/>
    <property type="match status" value="1"/>
</dbReference>
<organism evidence="6 7">
    <name type="scientific">Clavelina lepadiformis</name>
    <name type="common">Light-bulb sea squirt</name>
    <name type="synonym">Ascidia lepadiformis</name>
    <dbReference type="NCBI Taxonomy" id="159417"/>
    <lineage>
        <taxon>Eukaryota</taxon>
        <taxon>Metazoa</taxon>
        <taxon>Chordata</taxon>
        <taxon>Tunicata</taxon>
        <taxon>Ascidiacea</taxon>
        <taxon>Aplousobranchia</taxon>
        <taxon>Clavelinidae</taxon>
        <taxon>Clavelina</taxon>
    </lineage>
</organism>
<dbReference type="EMBL" id="CAWYQH010000119">
    <property type="protein sequence ID" value="CAK8691169.1"/>
    <property type="molecule type" value="Genomic_DNA"/>
</dbReference>
<comment type="caution">
    <text evidence="6">The sequence shown here is derived from an EMBL/GenBank/DDBJ whole genome shotgun (WGS) entry which is preliminary data.</text>
</comment>
<dbReference type="Gene3D" id="2.130.10.10">
    <property type="entry name" value="YVTN repeat-like/Quinoprotein amine dehydrogenase"/>
    <property type="match status" value="3"/>
</dbReference>
<name>A0ABP0GKL1_CLALP</name>
<dbReference type="PANTHER" id="PTHR44324">
    <property type="entry name" value="WD40 REPEAT DOMAIN 95"/>
    <property type="match status" value="1"/>
</dbReference>
<evidence type="ECO:0000313" key="7">
    <source>
        <dbReference type="Proteomes" id="UP001642483"/>
    </source>
</evidence>
<feature type="repeat" description="WD" evidence="4">
    <location>
        <begin position="270"/>
        <end position="304"/>
    </location>
</feature>
<feature type="repeat" description="WD" evidence="4">
    <location>
        <begin position="239"/>
        <end position="261"/>
    </location>
</feature>
<dbReference type="Proteomes" id="UP001642483">
    <property type="component" value="Unassembled WGS sequence"/>
</dbReference>
<dbReference type="InterPro" id="IPR019775">
    <property type="entry name" value="WD40_repeat_CS"/>
</dbReference>
<dbReference type="SMART" id="SM00320">
    <property type="entry name" value="WD40"/>
    <property type="match status" value="8"/>
</dbReference>
<evidence type="ECO:0000256" key="2">
    <source>
        <dbReference type="ARBA" id="ARBA00022574"/>
    </source>
</evidence>
<dbReference type="InterPro" id="IPR051242">
    <property type="entry name" value="WD-EF-hand_domain"/>
</dbReference>
<dbReference type="PROSITE" id="PS50082">
    <property type="entry name" value="WD_REPEATS_2"/>
    <property type="match status" value="5"/>
</dbReference>
<protein>
    <recommendedName>
        <fullName evidence="1">WD repeat-containing protein on Y chromosome</fullName>
    </recommendedName>
</protein>
<dbReference type="PROSITE" id="PS00678">
    <property type="entry name" value="WD_REPEATS_1"/>
    <property type="match status" value="1"/>
</dbReference>
<evidence type="ECO:0000256" key="4">
    <source>
        <dbReference type="PROSITE-ProRule" id="PRU00221"/>
    </source>
</evidence>
<dbReference type="InterPro" id="IPR036322">
    <property type="entry name" value="WD40_repeat_dom_sf"/>
</dbReference>
<feature type="repeat" description="WD" evidence="4">
    <location>
        <begin position="687"/>
        <end position="721"/>
    </location>
</feature>
<dbReference type="InterPro" id="IPR015943">
    <property type="entry name" value="WD40/YVTN_repeat-like_dom_sf"/>
</dbReference>
<keyword evidence="3" id="KW-0677">Repeat</keyword>
<reference evidence="6 7" key="1">
    <citation type="submission" date="2024-02" db="EMBL/GenBank/DDBJ databases">
        <authorList>
            <person name="Daric V."/>
            <person name="Darras S."/>
        </authorList>
    </citation>
    <scope>NUCLEOTIDE SEQUENCE [LARGE SCALE GENOMIC DNA]</scope>
</reference>
<accession>A0ABP0GKL1</accession>
<keyword evidence="2 4" id="KW-0853">WD repeat</keyword>
<evidence type="ECO:0000256" key="1">
    <source>
        <dbReference type="ARBA" id="ARBA00014901"/>
    </source>
</evidence>
<keyword evidence="7" id="KW-1185">Reference proteome</keyword>
<feature type="coiled-coil region" evidence="5">
    <location>
        <begin position="880"/>
        <end position="910"/>
    </location>
</feature>
<sequence>MKRGLFGAYPPKGVVKRIPVFQVMTHMIPGVYCLIFNKLHSNWVNSARYFQLAKGLECFISCCSTDEDSMFLGDLTHVTYKPKWPGFSRLRSNRSCYYKVKKGVLALDYSKEWNLIVTGSFDCIVRTWNPYSSKPASVIKGHLTPVQHITVIPGSGQVITCGKDKTVRVIDLRDHTTIQIIRPRLFASMGPLSHAFNTIFYDKRCKCMLLGTTQVGVLRGFDGKKKIDLLDVKSHTGAVVTAGHDSVLSVWDLNTGSKTIQFHTIKGVELTCMCFDQTDRRLITGSRNGAVKIWNFNNGACLRTLSPGNGLEVTGVVCLKQKIITAGWNKKLTVYIDSQDQDTEDDVKEWAEVHHDDILCLASFRHNNGVATIASSSYDGNVFIWSLDSGHVLCRLNKMISYSPLSYKGSKAAKRDKPDYSKLKRTHTLTRLEKSLSMVNNKLKLPQISSKLGVEKSTEFSDKVSTLKLPPIFPKQGYGDQNKDRWKEPIATSSRASIRLSSPKANSVSTIMPSAGGEDTCNFDKTNHAQHQLDVLLGKQNRDYWEAEVAIDKLLFLQSRPHSPHTATLVSSGAQGWVHSWSVHPQGGLLGQFMAAQNDGESVVSMATDDENSILISGDSTGYVKVWDIDTYCYKKPRQHPKRKSLVNDIFNTQLHSALMDEEAANLLSARRMVRLNTVPPDLNHYFRAHVGSVNDITYVNEKQLFLTAGSEGTVRLWTVSGSYVGTFGQQFSWSLSNPSTVRIPTDIKRVASSNTFKAFKTGESPWRLAKNLKHFVALRDLGRGKMKSLGPSVVEAKKDELEKVNKTYLKNMKHEDNVERDYEKTVKAMEKSEVLGNWYKPKQRHRMLPKIDIKTHFGNFLIHSSIPFSSLEKMEEIEVPEILKNKWRLQKEMSQLENEAAKARNLRSSIAGVRVKNRILGSFNAKKKSQNRASFSQVAKTVRERLPRTASIIIIFHCSLERINCAVKFLILKMFCQVANRFNQSQPEQQK</sequence>
<dbReference type="PANTHER" id="PTHR44324:SF6">
    <property type="entry name" value="EF-HAND CALCIUM BINDING DOMAIN 8"/>
    <property type="match status" value="1"/>
</dbReference>
<keyword evidence="5" id="KW-0175">Coiled coil</keyword>
<proteinExistence type="predicted"/>
<dbReference type="InterPro" id="IPR001680">
    <property type="entry name" value="WD40_rpt"/>
</dbReference>
<evidence type="ECO:0000256" key="3">
    <source>
        <dbReference type="ARBA" id="ARBA00022737"/>
    </source>
</evidence>
<dbReference type="Pfam" id="PF00400">
    <property type="entry name" value="WD40"/>
    <property type="match status" value="4"/>
</dbReference>
<feature type="repeat" description="WD" evidence="4">
    <location>
        <begin position="596"/>
        <end position="631"/>
    </location>
</feature>
<evidence type="ECO:0000256" key="5">
    <source>
        <dbReference type="SAM" id="Coils"/>
    </source>
</evidence>
<feature type="repeat" description="WD" evidence="4">
    <location>
        <begin position="139"/>
        <end position="180"/>
    </location>
</feature>
<gene>
    <name evidence="6" type="ORF">CVLEPA_LOCUS23754</name>
</gene>